<protein>
    <submittedName>
        <fullName evidence="1">Uncharacterized protein</fullName>
    </submittedName>
</protein>
<organism evidence="1 2">
    <name type="scientific">Cinchona calisaya</name>
    <dbReference type="NCBI Taxonomy" id="153742"/>
    <lineage>
        <taxon>Eukaryota</taxon>
        <taxon>Viridiplantae</taxon>
        <taxon>Streptophyta</taxon>
        <taxon>Embryophyta</taxon>
        <taxon>Tracheophyta</taxon>
        <taxon>Spermatophyta</taxon>
        <taxon>Magnoliopsida</taxon>
        <taxon>eudicotyledons</taxon>
        <taxon>Gunneridae</taxon>
        <taxon>Pentapetalae</taxon>
        <taxon>asterids</taxon>
        <taxon>lamiids</taxon>
        <taxon>Gentianales</taxon>
        <taxon>Rubiaceae</taxon>
        <taxon>Cinchonoideae</taxon>
        <taxon>Cinchoneae</taxon>
        <taxon>Cinchona</taxon>
    </lineage>
</organism>
<dbReference type="EMBL" id="JBJUIK010000002">
    <property type="protein sequence ID" value="KAL3536501.1"/>
    <property type="molecule type" value="Genomic_DNA"/>
</dbReference>
<dbReference type="Proteomes" id="UP001630127">
    <property type="component" value="Unassembled WGS sequence"/>
</dbReference>
<dbReference type="AlphaFoldDB" id="A0ABD3AZ84"/>
<comment type="caution">
    <text evidence="1">The sequence shown here is derived from an EMBL/GenBank/DDBJ whole genome shotgun (WGS) entry which is preliminary data.</text>
</comment>
<sequence>MKEGSTSLRRLFDMEHTSLNTYFKDYSGSPIIKPILLWGSDTDDNGSLRDDPWMSIKQARGLIDRCTSDGQRRSCLASSEDGFPAIQNKLPKTGNRRLTRKRSFRRLPRFKLWIFAGFRFRLRLRRLRIIICGRKF</sequence>
<evidence type="ECO:0000313" key="2">
    <source>
        <dbReference type="Proteomes" id="UP001630127"/>
    </source>
</evidence>
<evidence type="ECO:0000313" key="1">
    <source>
        <dbReference type="EMBL" id="KAL3536501.1"/>
    </source>
</evidence>
<reference evidence="1 2" key="1">
    <citation type="submission" date="2024-11" db="EMBL/GenBank/DDBJ databases">
        <title>A near-complete genome assembly of Cinchona calisaya.</title>
        <authorList>
            <person name="Lian D.C."/>
            <person name="Zhao X.W."/>
            <person name="Wei L."/>
        </authorList>
    </citation>
    <scope>NUCLEOTIDE SEQUENCE [LARGE SCALE GENOMIC DNA]</scope>
    <source>
        <tissue evidence="1">Nenye</tissue>
    </source>
</reference>
<gene>
    <name evidence="1" type="ORF">ACH5RR_004962</name>
</gene>
<keyword evidence="2" id="KW-1185">Reference proteome</keyword>
<accession>A0ABD3AZ84</accession>
<name>A0ABD3AZ84_9GENT</name>
<proteinExistence type="predicted"/>